<sequence>PPDRSLPKPPAGAPTPLTVASPEGLRHLTACISALRSTQLSFLTGAHVELAERAAALRGEAGKHAAAVAELGGQAAALEGRQAGLEARLSRLTLLHNNL</sequence>
<protein>
    <submittedName>
        <fullName evidence="2">Uncharacterized protein</fullName>
    </submittedName>
</protein>
<feature type="non-terminal residue" evidence="2">
    <location>
        <position position="99"/>
    </location>
</feature>
<accession>A0AAD3HS60</accession>
<organism evidence="2 3">
    <name type="scientific">Astrephomene gubernaculifera</name>
    <dbReference type="NCBI Taxonomy" id="47775"/>
    <lineage>
        <taxon>Eukaryota</taxon>
        <taxon>Viridiplantae</taxon>
        <taxon>Chlorophyta</taxon>
        <taxon>core chlorophytes</taxon>
        <taxon>Chlorophyceae</taxon>
        <taxon>CS clade</taxon>
        <taxon>Chlamydomonadales</taxon>
        <taxon>Astrephomenaceae</taxon>
        <taxon>Astrephomene</taxon>
    </lineage>
</organism>
<gene>
    <name evidence="2" type="ORF">Agub_g13266</name>
</gene>
<evidence type="ECO:0000313" key="2">
    <source>
        <dbReference type="EMBL" id="GFR50946.1"/>
    </source>
</evidence>
<comment type="caution">
    <text evidence="2">The sequence shown here is derived from an EMBL/GenBank/DDBJ whole genome shotgun (WGS) entry which is preliminary data.</text>
</comment>
<dbReference type="AlphaFoldDB" id="A0AAD3HS60"/>
<evidence type="ECO:0000313" key="3">
    <source>
        <dbReference type="Proteomes" id="UP001054857"/>
    </source>
</evidence>
<dbReference type="EMBL" id="BMAR01000043">
    <property type="protein sequence ID" value="GFR50946.1"/>
    <property type="molecule type" value="Genomic_DNA"/>
</dbReference>
<feature type="region of interest" description="Disordered" evidence="1">
    <location>
        <begin position="1"/>
        <end position="20"/>
    </location>
</feature>
<keyword evidence="3" id="KW-1185">Reference proteome</keyword>
<proteinExistence type="predicted"/>
<reference evidence="2 3" key="1">
    <citation type="journal article" date="2021" name="Sci. Rep.">
        <title>Genome sequencing of the multicellular alga Astrephomene provides insights into convergent evolution of germ-soma differentiation.</title>
        <authorList>
            <person name="Yamashita S."/>
            <person name="Yamamoto K."/>
            <person name="Matsuzaki R."/>
            <person name="Suzuki S."/>
            <person name="Yamaguchi H."/>
            <person name="Hirooka S."/>
            <person name="Minakuchi Y."/>
            <person name="Miyagishima S."/>
            <person name="Kawachi M."/>
            <person name="Toyoda A."/>
            <person name="Nozaki H."/>
        </authorList>
    </citation>
    <scope>NUCLEOTIDE SEQUENCE [LARGE SCALE GENOMIC DNA]</scope>
    <source>
        <strain evidence="2 3">NIES-4017</strain>
    </source>
</reference>
<feature type="non-terminal residue" evidence="2">
    <location>
        <position position="1"/>
    </location>
</feature>
<name>A0AAD3HS60_9CHLO</name>
<evidence type="ECO:0000256" key="1">
    <source>
        <dbReference type="SAM" id="MobiDB-lite"/>
    </source>
</evidence>
<dbReference type="Proteomes" id="UP001054857">
    <property type="component" value="Unassembled WGS sequence"/>
</dbReference>